<dbReference type="SMART" id="SM00014">
    <property type="entry name" value="acidPPc"/>
    <property type="match status" value="1"/>
</dbReference>
<accession>A0AAW1YIW9</accession>
<dbReference type="Proteomes" id="UP001457282">
    <property type="component" value="Unassembled WGS sequence"/>
</dbReference>
<evidence type="ECO:0000256" key="1">
    <source>
        <dbReference type="ARBA" id="ARBA00022801"/>
    </source>
</evidence>
<feature type="transmembrane region" description="Helical" evidence="2">
    <location>
        <begin position="225"/>
        <end position="244"/>
    </location>
</feature>
<dbReference type="EMBL" id="JBEDUW010000001">
    <property type="protein sequence ID" value="KAK9948570.1"/>
    <property type="molecule type" value="Genomic_DNA"/>
</dbReference>
<feature type="transmembrane region" description="Helical" evidence="2">
    <location>
        <begin position="256"/>
        <end position="277"/>
    </location>
</feature>
<protein>
    <recommendedName>
        <fullName evidence="3">Phosphatidic acid phosphatase type 2/haloperoxidase domain-containing protein</fullName>
    </recommendedName>
</protein>
<dbReference type="PANTHER" id="PTHR11247">
    <property type="entry name" value="PALMITOYL-PROTEIN THIOESTERASE/DOLICHYLDIPHOSPHATASE 1"/>
    <property type="match status" value="1"/>
</dbReference>
<dbReference type="Gene3D" id="1.20.144.10">
    <property type="entry name" value="Phosphatidic acid phosphatase type 2/haloperoxidase"/>
    <property type="match status" value="1"/>
</dbReference>
<reference evidence="4 5" key="1">
    <citation type="journal article" date="2023" name="G3 (Bethesda)">
        <title>A chromosome-length genome assembly and annotation of blackberry (Rubus argutus, cv. 'Hillquist').</title>
        <authorList>
            <person name="Bruna T."/>
            <person name="Aryal R."/>
            <person name="Dudchenko O."/>
            <person name="Sargent D.J."/>
            <person name="Mead D."/>
            <person name="Buti M."/>
            <person name="Cavallini A."/>
            <person name="Hytonen T."/>
            <person name="Andres J."/>
            <person name="Pham M."/>
            <person name="Weisz D."/>
            <person name="Mascagni F."/>
            <person name="Usai G."/>
            <person name="Natali L."/>
            <person name="Bassil N."/>
            <person name="Fernandez G.E."/>
            <person name="Lomsadze A."/>
            <person name="Armour M."/>
            <person name="Olukolu B."/>
            <person name="Poorten T."/>
            <person name="Britton C."/>
            <person name="Davik J."/>
            <person name="Ashrafi H."/>
            <person name="Aiden E.L."/>
            <person name="Borodovsky M."/>
            <person name="Worthington M."/>
        </authorList>
    </citation>
    <scope>NUCLEOTIDE SEQUENCE [LARGE SCALE GENOMIC DNA]</scope>
    <source>
        <strain evidence="4">PI 553951</strain>
    </source>
</reference>
<organism evidence="4 5">
    <name type="scientific">Rubus argutus</name>
    <name type="common">Southern blackberry</name>
    <dbReference type="NCBI Taxonomy" id="59490"/>
    <lineage>
        <taxon>Eukaryota</taxon>
        <taxon>Viridiplantae</taxon>
        <taxon>Streptophyta</taxon>
        <taxon>Embryophyta</taxon>
        <taxon>Tracheophyta</taxon>
        <taxon>Spermatophyta</taxon>
        <taxon>Magnoliopsida</taxon>
        <taxon>eudicotyledons</taxon>
        <taxon>Gunneridae</taxon>
        <taxon>Pentapetalae</taxon>
        <taxon>rosids</taxon>
        <taxon>fabids</taxon>
        <taxon>Rosales</taxon>
        <taxon>Rosaceae</taxon>
        <taxon>Rosoideae</taxon>
        <taxon>Rosoideae incertae sedis</taxon>
        <taxon>Rubus</taxon>
    </lineage>
</organism>
<evidence type="ECO:0000313" key="4">
    <source>
        <dbReference type="EMBL" id="KAK9948570.1"/>
    </source>
</evidence>
<keyword evidence="5" id="KW-1185">Reference proteome</keyword>
<proteinExistence type="predicted"/>
<dbReference type="PANTHER" id="PTHR11247:SF40">
    <property type="entry name" value="LIPID PHOSPHATE PHOSPHATASE EPSILON 1, CHLOROPLASTIC"/>
    <property type="match status" value="1"/>
</dbReference>
<evidence type="ECO:0000259" key="3">
    <source>
        <dbReference type="SMART" id="SM00014"/>
    </source>
</evidence>
<name>A0AAW1YIW9_RUBAR</name>
<dbReference type="GO" id="GO:0006487">
    <property type="term" value="P:protein N-linked glycosylation"/>
    <property type="evidence" value="ECO:0007669"/>
    <property type="project" value="TreeGrafter"/>
</dbReference>
<sequence length="285" mass="31623">MSSTAVNFHHPNLELFPCRSKPLKPSSPPRFPTSKLAFSGGLVPKKAASVRNRAMVPNFIVEMINLLPSRNNGNGDEAVRVLQREEYVDGSSDLGPGLAGNGLESTLNRLSKWLMTGLFAVVILCRHDAEAMWAVMGSVVNSMLSIILKRILNQERPLPSLRSEPGMPSSHSQSIFYIVMFAIFSIVEWLGINAITLITGAFALAFGAYLSWLRVSQQLHTMSQVVVGAAIGTIFSILWCWSWNAVVHEAYSSYFWVRLVVVLGAAGFCVGFLLYVIRYWIRDER</sequence>
<dbReference type="GO" id="GO:0047874">
    <property type="term" value="F:dolichyldiphosphatase activity"/>
    <property type="evidence" value="ECO:0007669"/>
    <property type="project" value="TreeGrafter"/>
</dbReference>
<evidence type="ECO:0000313" key="5">
    <source>
        <dbReference type="Proteomes" id="UP001457282"/>
    </source>
</evidence>
<dbReference type="InterPro" id="IPR036938">
    <property type="entry name" value="PAP2/HPO_sf"/>
</dbReference>
<feature type="domain" description="Phosphatidic acid phosphatase type 2/haloperoxidase" evidence="3">
    <location>
        <begin position="131"/>
        <end position="240"/>
    </location>
</feature>
<dbReference type="SUPFAM" id="SSF48317">
    <property type="entry name" value="Acid phosphatase/Vanadium-dependent haloperoxidase"/>
    <property type="match status" value="1"/>
</dbReference>
<gene>
    <name evidence="4" type="ORF">M0R45_004139</name>
</gene>
<feature type="transmembrane region" description="Helical" evidence="2">
    <location>
        <begin position="197"/>
        <end position="213"/>
    </location>
</feature>
<dbReference type="InterPro" id="IPR000326">
    <property type="entry name" value="PAP2/HPO"/>
</dbReference>
<dbReference type="GO" id="GO:0008610">
    <property type="term" value="P:lipid biosynthetic process"/>
    <property type="evidence" value="ECO:0007669"/>
    <property type="project" value="TreeGrafter"/>
</dbReference>
<dbReference type="Pfam" id="PF01569">
    <property type="entry name" value="PAP2"/>
    <property type="match status" value="1"/>
</dbReference>
<comment type="caution">
    <text evidence="4">The sequence shown here is derived from an EMBL/GenBank/DDBJ whole genome shotgun (WGS) entry which is preliminary data.</text>
</comment>
<keyword evidence="1" id="KW-0378">Hydrolase</keyword>
<keyword evidence="2" id="KW-1133">Transmembrane helix</keyword>
<dbReference type="AlphaFoldDB" id="A0AAW1YIW9"/>
<keyword evidence="2" id="KW-0472">Membrane</keyword>
<evidence type="ECO:0000256" key="2">
    <source>
        <dbReference type="SAM" id="Phobius"/>
    </source>
</evidence>
<keyword evidence="2" id="KW-0812">Transmembrane</keyword>
<dbReference type="GO" id="GO:0005789">
    <property type="term" value="C:endoplasmic reticulum membrane"/>
    <property type="evidence" value="ECO:0007669"/>
    <property type="project" value="TreeGrafter"/>
</dbReference>